<feature type="domain" description="AB hydrolase-1" evidence="1">
    <location>
        <begin position="30"/>
        <end position="266"/>
    </location>
</feature>
<dbReference type="PANTHER" id="PTHR43798:SF33">
    <property type="entry name" value="HYDROLASE, PUTATIVE (AFU_ORTHOLOGUE AFUA_2G14860)-RELATED"/>
    <property type="match status" value="1"/>
</dbReference>
<proteinExistence type="predicted"/>
<dbReference type="PANTHER" id="PTHR43798">
    <property type="entry name" value="MONOACYLGLYCEROL LIPASE"/>
    <property type="match status" value="1"/>
</dbReference>
<accession>A0A5Y1YEH2</accession>
<evidence type="ECO:0000259" key="1">
    <source>
        <dbReference type="Pfam" id="PF00561"/>
    </source>
</evidence>
<dbReference type="InterPro" id="IPR029058">
    <property type="entry name" value="AB_hydrolase_fold"/>
</dbReference>
<evidence type="ECO:0000313" key="2">
    <source>
        <dbReference type="EMBL" id="ECC3916896.1"/>
    </source>
</evidence>
<dbReference type="GO" id="GO:0016020">
    <property type="term" value="C:membrane"/>
    <property type="evidence" value="ECO:0007669"/>
    <property type="project" value="TreeGrafter"/>
</dbReference>
<dbReference type="AlphaFoldDB" id="A0A5Y1YEH2"/>
<gene>
    <name evidence="2" type="ORF">CTQ69_23630</name>
</gene>
<dbReference type="Proteomes" id="UP000839735">
    <property type="component" value="Unassembled WGS sequence"/>
</dbReference>
<protein>
    <submittedName>
        <fullName evidence="2">Alpha/beta hydrolase</fullName>
    </submittedName>
</protein>
<dbReference type="InterPro" id="IPR050266">
    <property type="entry name" value="AB_hydrolase_sf"/>
</dbReference>
<name>A0A5Y1YEH2_SALDZ</name>
<sequence>MPDCIKRNVVTPSGRRIVYYYYPQQDSDFTLLLLHGFAEHAFIWLPSVAEITRLFNCDIIVPDLSGHGLSDWRKDGRYTIDGYAEDIEIILTRSNVDHLILAGHSMGGSIIEHIALRHLNSIQGIIFVDYCPISGISATRNDIVKNFKTSVVRTWAPMDYVRFIQSTRPLIPEALVPWFVSHLLVERNGQFFVHADPRIAEYSKSDGLMLKNDCCHVLNHHIPVFIIRGEYSSIVKEEDAKCFLSGFFSSCCFSVPNAGHGLIVENNVIFNRIFCNVLYNINQTASI</sequence>
<comment type="caution">
    <text evidence="2">The sequence shown here is derived from an EMBL/GenBank/DDBJ whole genome shotgun (WGS) entry which is preliminary data.</text>
</comment>
<dbReference type="EMBL" id="AAIBIC010000040">
    <property type="protein sequence ID" value="ECC3916896.1"/>
    <property type="molecule type" value="Genomic_DNA"/>
</dbReference>
<organism evidence="2">
    <name type="scientific">Salmonella diarizonae</name>
    <dbReference type="NCBI Taxonomy" id="59204"/>
    <lineage>
        <taxon>Bacteria</taxon>
        <taxon>Pseudomonadati</taxon>
        <taxon>Pseudomonadota</taxon>
        <taxon>Gammaproteobacteria</taxon>
        <taxon>Enterobacterales</taxon>
        <taxon>Enterobacteriaceae</taxon>
        <taxon>Salmonella</taxon>
    </lineage>
</organism>
<keyword evidence="2" id="KW-0378">Hydrolase</keyword>
<dbReference type="InterPro" id="IPR000073">
    <property type="entry name" value="AB_hydrolase_1"/>
</dbReference>
<dbReference type="GO" id="GO:0016787">
    <property type="term" value="F:hydrolase activity"/>
    <property type="evidence" value="ECO:0007669"/>
    <property type="project" value="UniProtKB-KW"/>
</dbReference>
<dbReference type="Pfam" id="PF00561">
    <property type="entry name" value="Abhydrolase_1"/>
    <property type="match status" value="1"/>
</dbReference>
<reference evidence="2" key="1">
    <citation type="submission" date="2018-08" db="EMBL/GenBank/DDBJ databases">
        <authorList>
            <person name="Ashton P.M."/>
            <person name="Dallman T."/>
            <person name="Nair S."/>
            <person name="De Pinna E."/>
            <person name="Peters T."/>
            <person name="Grant K."/>
        </authorList>
    </citation>
    <scope>NUCLEOTIDE SEQUENCE [LARGE SCALE GENOMIC DNA]</scope>
    <source>
        <strain evidence="2">294779</strain>
    </source>
</reference>
<dbReference type="SUPFAM" id="SSF53474">
    <property type="entry name" value="alpha/beta-Hydrolases"/>
    <property type="match status" value="1"/>
</dbReference>
<dbReference type="Gene3D" id="3.40.50.1820">
    <property type="entry name" value="alpha/beta hydrolase"/>
    <property type="match status" value="1"/>
</dbReference>